<dbReference type="EMBL" id="MU277276">
    <property type="protein sequence ID" value="KAI0055874.1"/>
    <property type="molecule type" value="Genomic_DNA"/>
</dbReference>
<sequence>METHMSENGSEREGDLPIMDLPDTADDVRDFLKAMYFPSETNRHQTLSSPYRESDGYWALFPDSYCGILRLATKYDASPIRNIIVGALEREWPTDLYQWVPLQGHIQEEIANYGLAMGEDDSTPYWPNPVRAIRLASDYAAPRVLPIAYYDLMRVLNEGYDPDVSVPKRDRDTSALTADDLRRVIRGRAALHAALFKGLIDIPARSASCKAGDACTSGVQAYMESCAADMRQLEHDPIYWLEVMIPRWDTATAPASRTHACGTCCFHMRGHLGRLRRKLWVALPEYFDVADVVPSGWGE</sequence>
<name>A0ACB8SHM0_9AGAM</name>
<proteinExistence type="predicted"/>
<evidence type="ECO:0000313" key="2">
    <source>
        <dbReference type="Proteomes" id="UP000814140"/>
    </source>
</evidence>
<evidence type="ECO:0000313" key="1">
    <source>
        <dbReference type="EMBL" id="KAI0055874.1"/>
    </source>
</evidence>
<organism evidence="1 2">
    <name type="scientific">Artomyces pyxidatus</name>
    <dbReference type="NCBI Taxonomy" id="48021"/>
    <lineage>
        <taxon>Eukaryota</taxon>
        <taxon>Fungi</taxon>
        <taxon>Dikarya</taxon>
        <taxon>Basidiomycota</taxon>
        <taxon>Agaricomycotina</taxon>
        <taxon>Agaricomycetes</taxon>
        <taxon>Russulales</taxon>
        <taxon>Auriscalpiaceae</taxon>
        <taxon>Artomyces</taxon>
    </lineage>
</organism>
<dbReference type="Proteomes" id="UP000814140">
    <property type="component" value="Unassembled WGS sequence"/>
</dbReference>
<gene>
    <name evidence="1" type="ORF">BV25DRAFT_1718400</name>
</gene>
<comment type="caution">
    <text evidence="1">The sequence shown here is derived from an EMBL/GenBank/DDBJ whole genome shotgun (WGS) entry which is preliminary data.</text>
</comment>
<protein>
    <submittedName>
        <fullName evidence="1">Uncharacterized protein</fullName>
    </submittedName>
</protein>
<accession>A0ACB8SHM0</accession>
<reference evidence="1" key="2">
    <citation type="journal article" date="2022" name="New Phytol.">
        <title>Evolutionary transition to the ectomycorrhizal habit in the genomes of a hyperdiverse lineage of mushroom-forming fungi.</title>
        <authorList>
            <person name="Looney B."/>
            <person name="Miyauchi S."/>
            <person name="Morin E."/>
            <person name="Drula E."/>
            <person name="Courty P.E."/>
            <person name="Kohler A."/>
            <person name="Kuo A."/>
            <person name="LaButti K."/>
            <person name="Pangilinan J."/>
            <person name="Lipzen A."/>
            <person name="Riley R."/>
            <person name="Andreopoulos W."/>
            <person name="He G."/>
            <person name="Johnson J."/>
            <person name="Nolan M."/>
            <person name="Tritt A."/>
            <person name="Barry K.W."/>
            <person name="Grigoriev I.V."/>
            <person name="Nagy L.G."/>
            <person name="Hibbett D."/>
            <person name="Henrissat B."/>
            <person name="Matheny P.B."/>
            <person name="Labbe J."/>
            <person name="Martin F.M."/>
        </authorList>
    </citation>
    <scope>NUCLEOTIDE SEQUENCE</scope>
    <source>
        <strain evidence="1">HHB10654</strain>
    </source>
</reference>
<keyword evidence="2" id="KW-1185">Reference proteome</keyword>
<reference evidence="1" key="1">
    <citation type="submission" date="2021-03" db="EMBL/GenBank/DDBJ databases">
        <authorList>
            <consortium name="DOE Joint Genome Institute"/>
            <person name="Ahrendt S."/>
            <person name="Looney B.P."/>
            <person name="Miyauchi S."/>
            <person name="Morin E."/>
            <person name="Drula E."/>
            <person name="Courty P.E."/>
            <person name="Chicoki N."/>
            <person name="Fauchery L."/>
            <person name="Kohler A."/>
            <person name="Kuo A."/>
            <person name="Labutti K."/>
            <person name="Pangilinan J."/>
            <person name="Lipzen A."/>
            <person name="Riley R."/>
            <person name="Andreopoulos W."/>
            <person name="He G."/>
            <person name="Johnson J."/>
            <person name="Barry K.W."/>
            <person name="Grigoriev I.V."/>
            <person name="Nagy L."/>
            <person name="Hibbett D."/>
            <person name="Henrissat B."/>
            <person name="Matheny P.B."/>
            <person name="Labbe J."/>
            <person name="Martin F."/>
        </authorList>
    </citation>
    <scope>NUCLEOTIDE SEQUENCE</scope>
    <source>
        <strain evidence="1">HHB10654</strain>
    </source>
</reference>